<organism evidence="1">
    <name type="scientific">marine metagenome</name>
    <dbReference type="NCBI Taxonomy" id="408172"/>
    <lineage>
        <taxon>unclassified sequences</taxon>
        <taxon>metagenomes</taxon>
        <taxon>ecological metagenomes</taxon>
    </lineage>
</organism>
<dbReference type="AlphaFoldDB" id="A0A382IVJ4"/>
<name>A0A382IVJ4_9ZZZZ</name>
<protein>
    <submittedName>
        <fullName evidence="1">Uncharacterized protein</fullName>
    </submittedName>
</protein>
<reference evidence="1" key="1">
    <citation type="submission" date="2018-05" db="EMBL/GenBank/DDBJ databases">
        <authorList>
            <person name="Lanie J.A."/>
            <person name="Ng W.-L."/>
            <person name="Kazmierczak K.M."/>
            <person name="Andrzejewski T.M."/>
            <person name="Davidsen T.M."/>
            <person name="Wayne K.J."/>
            <person name="Tettelin H."/>
            <person name="Glass J.I."/>
            <person name="Rusch D."/>
            <person name="Podicherti R."/>
            <person name="Tsui H.-C.T."/>
            <person name="Winkler M.E."/>
        </authorList>
    </citation>
    <scope>NUCLEOTIDE SEQUENCE</scope>
</reference>
<sequence>MDVEDVFSQNEKEIMDFYGLKGSFGKL</sequence>
<accession>A0A382IVJ4</accession>
<evidence type="ECO:0000313" key="1">
    <source>
        <dbReference type="EMBL" id="SVC03750.1"/>
    </source>
</evidence>
<gene>
    <name evidence="1" type="ORF">METZ01_LOCUS256604</name>
</gene>
<feature type="non-terminal residue" evidence="1">
    <location>
        <position position="27"/>
    </location>
</feature>
<dbReference type="EMBL" id="UINC01069967">
    <property type="protein sequence ID" value="SVC03750.1"/>
    <property type="molecule type" value="Genomic_DNA"/>
</dbReference>
<proteinExistence type="predicted"/>